<dbReference type="Pfam" id="PF00378">
    <property type="entry name" value="ECH_1"/>
    <property type="match status" value="1"/>
</dbReference>
<dbReference type="PANTHER" id="PTHR11941">
    <property type="entry name" value="ENOYL-COA HYDRATASE-RELATED"/>
    <property type="match status" value="1"/>
</dbReference>
<dbReference type="EMBL" id="UINC01000033">
    <property type="protein sequence ID" value="SUZ47755.1"/>
    <property type="molecule type" value="Genomic_DNA"/>
</dbReference>
<reference evidence="1" key="1">
    <citation type="submission" date="2018-05" db="EMBL/GenBank/DDBJ databases">
        <authorList>
            <person name="Lanie J.A."/>
            <person name="Ng W.-L."/>
            <person name="Kazmierczak K.M."/>
            <person name="Andrzejewski T.M."/>
            <person name="Davidsen T.M."/>
            <person name="Wayne K.J."/>
            <person name="Tettelin H."/>
            <person name="Glass J.I."/>
            <person name="Rusch D."/>
            <person name="Podicherti R."/>
            <person name="Tsui H.-C.T."/>
            <person name="Winkler M.E."/>
        </authorList>
    </citation>
    <scope>NUCLEOTIDE SEQUENCE</scope>
</reference>
<sequence length="283" mass="30969">MTNHLTDEDFELLQIQRIDGVAFVTIDAPPINVMTLALFRELAKFGAQVAEDGSVRVVVLRSNDPDFFIAHFDVSAILSFPTDDPPQRQSEIGGFHLMCETYRKMPKATIVEIGGRVGGGGSELSMSCDMRFGAIGKTVVNQMEVPLGILPGGTGTQRLPRLVGRGRAMEIILGGVDIDAKTAEEWGYLNRALPPEELRPFVTDLAFRIAAFPPQAVALAKEAVNNADTLPLRDGLLEEQYLFQQLLRTDEAEPAMRNFLEIGGQTRDGEIRMGQLAREIGAS</sequence>
<dbReference type="Gene3D" id="3.90.226.10">
    <property type="entry name" value="2-enoyl-CoA Hydratase, Chain A, domain 1"/>
    <property type="match status" value="1"/>
</dbReference>
<dbReference type="InterPro" id="IPR029045">
    <property type="entry name" value="ClpP/crotonase-like_dom_sf"/>
</dbReference>
<dbReference type="GO" id="GO:0003824">
    <property type="term" value="F:catalytic activity"/>
    <property type="evidence" value="ECO:0007669"/>
    <property type="project" value="UniProtKB-ARBA"/>
</dbReference>
<dbReference type="AlphaFoldDB" id="A0A381MZR9"/>
<dbReference type="InterPro" id="IPR001753">
    <property type="entry name" value="Enoyl-CoA_hydra/iso"/>
</dbReference>
<name>A0A381MZR9_9ZZZZ</name>
<evidence type="ECO:0000313" key="1">
    <source>
        <dbReference type="EMBL" id="SUZ47755.1"/>
    </source>
</evidence>
<dbReference type="SUPFAM" id="SSF52096">
    <property type="entry name" value="ClpP/crotonase"/>
    <property type="match status" value="1"/>
</dbReference>
<organism evidence="1">
    <name type="scientific">marine metagenome</name>
    <dbReference type="NCBI Taxonomy" id="408172"/>
    <lineage>
        <taxon>unclassified sequences</taxon>
        <taxon>metagenomes</taxon>
        <taxon>ecological metagenomes</taxon>
    </lineage>
</organism>
<gene>
    <name evidence="1" type="ORF">METZ01_LOCUS609</name>
</gene>
<accession>A0A381MZR9</accession>
<proteinExistence type="predicted"/>
<dbReference type="GO" id="GO:0006635">
    <property type="term" value="P:fatty acid beta-oxidation"/>
    <property type="evidence" value="ECO:0007669"/>
    <property type="project" value="TreeGrafter"/>
</dbReference>
<dbReference type="CDD" id="cd06558">
    <property type="entry name" value="crotonase-like"/>
    <property type="match status" value="1"/>
</dbReference>
<evidence type="ECO:0008006" key="2">
    <source>
        <dbReference type="Google" id="ProtNLM"/>
    </source>
</evidence>
<dbReference type="PANTHER" id="PTHR11941:SF54">
    <property type="entry name" value="ENOYL-COA HYDRATASE, MITOCHONDRIAL"/>
    <property type="match status" value="1"/>
</dbReference>
<protein>
    <recommendedName>
        <fullName evidence="2">Enoyl-CoA hydratase</fullName>
    </recommendedName>
</protein>